<evidence type="ECO:0000313" key="5">
    <source>
        <dbReference type="Proteomes" id="UP000585474"/>
    </source>
</evidence>
<organism evidence="4 5">
    <name type="scientific">Actinidia rufa</name>
    <dbReference type="NCBI Taxonomy" id="165716"/>
    <lineage>
        <taxon>Eukaryota</taxon>
        <taxon>Viridiplantae</taxon>
        <taxon>Streptophyta</taxon>
        <taxon>Embryophyta</taxon>
        <taxon>Tracheophyta</taxon>
        <taxon>Spermatophyta</taxon>
        <taxon>Magnoliopsida</taxon>
        <taxon>eudicotyledons</taxon>
        <taxon>Gunneridae</taxon>
        <taxon>Pentapetalae</taxon>
        <taxon>asterids</taxon>
        <taxon>Ericales</taxon>
        <taxon>Actinidiaceae</taxon>
        <taxon>Actinidia</taxon>
    </lineage>
</organism>
<keyword evidence="1" id="KW-0863">Zinc-finger</keyword>
<dbReference type="SUPFAM" id="SSF57756">
    <property type="entry name" value="Retrovirus zinc finger-like domains"/>
    <property type="match status" value="1"/>
</dbReference>
<reference evidence="4 5" key="1">
    <citation type="submission" date="2019-07" db="EMBL/GenBank/DDBJ databases">
        <title>De Novo Assembly of kiwifruit Actinidia rufa.</title>
        <authorList>
            <person name="Sugita-Konishi S."/>
            <person name="Sato K."/>
            <person name="Mori E."/>
            <person name="Abe Y."/>
            <person name="Kisaki G."/>
            <person name="Hamano K."/>
            <person name="Suezawa K."/>
            <person name="Otani M."/>
            <person name="Fukuda T."/>
            <person name="Manabe T."/>
            <person name="Gomi K."/>
            <person name="Tabuchi M."/>
            <person name="Akimitsu K."/>
            <person name="Kataoka I."/>
        </authorList>
    </citation>
    <scope>NUCLEOTIDE SEQUENCE [LARGE SCALE GENOMIC DNA]</scope>
    <source>
        <strain evidence="5">cv. Fuchu</strain>
    </source>
</reference>
<feature type="region of interest" description="Disordered" evidence="2">
    <location>
        <begin position="157"/>
        <end position="208"/>
    </location>
</feature>
<dbReference type="PROSITE" id="PS50158">
    <property type="entry name" value="ZF_CCHC"/>
    <property type="match status" value="1"/>
</dbReference>
<proteinExistence type="predicted"/>
<dbReference type="InterPro" id="IPR001878">
    <property type="entry name" value="Znf_CCHC"/>
</dbReference>
<protein>
    <recommendedName>
        <fullName evidence="3">CCHC-type domain-containing protein</fullName>
    </recommendedName>
</protein>
<evidence type="ECO:0000259" key="3">
    <source>
        <dbReference type="PROSITE" id="PS50158"/>
    </source>
</evidence>
<dbReference type="PANTHER" id="PTHR34482">
    <property type="entry name" value="DNA DAMAGE-INDUCIBLE PROTEIN 1-LIKE"/>
    <property type="match status" value="1"/>
</dbReference>
<dbReference type="InterPro" id="IPR036875">
    <property type="entry name" value="Znf_CCHC_sf"/>
</dbReference>
<feature type="domain" description="CCHC-type" evidence="3">
    <location>
        <begin position="227"/>
        <end position="241"/>
    </location>
</feature>
<feature type="region of interest" description="Disordered" evidence="2">
    <location>
        <begin position="242"/>
        <end position="266"/>
    </location>
</feature>
<evidence type="ECO:0000256" key="1">
    <source>
        <dbReference type="PROSITE-ProRule" id="PRU00047"/>
    </source>
</evidence>
<evidence type="ECO:0000256" key="2">
    <source>
        <dbReference type="SAM" id="MobiDB-lite"/>
    </source>
</evidence>
<feature type="compositionally biased region" description="Polar residues" evidence="2">
    <location>
        <begin position="191"/>
        <end position="201"/>
    </location>
</feature>
<comment type="caution">
    <text evidence="4">The sequence shown here is derived from an EMBL/GenBank/DDBJ whole genome shotgun (WGS) entry which is preliminary data.</text>
</comment>
<dbReference type="EMBL" id="BJWL01000022">
    <property type="protein sequence ID" value="GFZ11268.1"/>
    <property type="molecule type" value="Genomic_DNA"/>
</dbReference>
<dbReference type="SMART" id="SM00343">
    <property type="entry name" value="ZnF_C2HC"/>
    <property type="match status" value="1"/>
</dbReference>
<accession>A0A7J0GKJ6</accession>
<dbReference type="Proteomes" id="UP000585474">
    <property type="component" value="Unassembled WGS sequence"/>
</dbReference>
<feature type="compositionally biased region" description="Polar residues" evidence="2">
    <location>
        <begin position="249"/>
        <end position="259"/>
    </location>
</feature>
<dbReference type="Pfam" id="PF00098">
    <property type="entry name" value="zf-CCHC"/>
    <property type="match status" value="1"/>
</dbReference>
<name>A0A7J0GKJ6_9ERIC</name>
<dbReference type="AlphaFoldDB" id="A0A7J0GKJ6"/>
<dbReference type="GO" id="GO:0003676">
    <property type="term" value="F:nucleic acid binding"/>
    <property type="evidence" value="ECO:0007669"/>
    <property type="project" value="InterPro"/>
</dbReference>
<keyword evidence="1" id="KW-0479">Metal-binding</keyword>
<gene>
    <name evidence="4" type="ORF">Acr_22g0006660</name>
</gene>
<evidence type="ECO:0000313" key="4">
    <source>
        <dbReference type="EMBL" id="GFZ11268.1"/>
    </source>
</evidence>
<feature type="compositionally biased region" description="Low complexity" evidence="2">
    <location>
        <begin position="167"/>
        <end position="190"/>
    </location>
</feature>
<dbReference type="OrthoDB" id="1751820at2759"/>
<dbReference type="PANTHER" id="PTHR34482:SF36">
    <property type="entry name" value="RETROTRANSPOSON GAG DOMAIN-CONTAINING PROTEIN"/>
    <property type="match status" value="1"/>
</dbReference>
<keyword evidence="1" id="KW-0862">Zinc</keyword>
<keyword evidence="5" id="KW-1185">Reference proteome</keyword>
<dbReference type="Gene3D" id="4.10.60.10">
    <property type="entry name" value="Zinc finger, CCHC-type"/>
    <property type="match status" value="1"/>
</dbReference>
<dbReference type="GO" id="GO:0008270">
    <property type="term" value="F:zinc ion binding"/>
    <property type="evidence" value="ECO:0007669"/>
    <property type="project" value="UniProtKB-KW"/>
</dbReference>
<sequence length="266" mass="30202">MDPRGTRSGGPGCCISFNNNHDNVPRQPAMPIPRVEMMNRTTIKQFQQLKPPTFYGTPDPMAAESWLLGIERVFEVLPCTEEQEVIFATFTFDGAALVWWQLKKSLEPVWLWPRFLEVFNDEYFPEMNKVDILRLPTYQEVLQRAIIAERSLNEMSQFRENNRKRSGGSTRRGQSSKRQSSGSSSGNSSTPKRNTVSQGSNRSKELPTCPTCQKKHWGECRKGSTVCYECGQEGHKIRDCPMRNRIQGVGTSAPASVQQPPARKEE</sequence>